<feature type="domain" description="RecX third three-helical" evidence="7">
    <location>
        <begin position="97"/>
        <end position="142"/>
    </location>
</feature>
<dbReference type="AlphaFoldDB" id="A0AAE9YR95"/>
<reference evidence="9 10" key="1">
    <citation type="journal article" date="2015" name="Genome Announc.">
        <title>Draft Genome Sequences of Marine Isolates of Thalassomonas viridans and Thalassomonas actiniarum.</title>
        <authorList>
            <person name="Olonade I."/>
            <person name="van Zyl L.J."/>
            <person name="Trindade M."/>
        </authorList>
    </citation>
    <scope>NUCLEOTIDE SEQUENCE [LARGE SCALE GENOMIC DNA]</scope>
    <source>
        <strain evidence="9 10">A5K-106</strain>
    </source>
</reference>
<dbReference type="PANTHER" id="PTHR33602">
    <property type="entry name" value="REGULATORY PROTEIN RECX FAMILY PROTEIN"/>
    <property type="match status" value="1"/>
</dbReference>
<dbReference type="Gene3D" id="1.10.10.10">
    <property type="entry name" value="Winged helix-like DNA-binding domain superfamily/Winged helix DNA-binding domain"/>
    <property type="match status" value="3"/>
</dbReference>
<dbReference type="InterPro" id="IPR036388">
    <property type="entry name" value="WH-like_DNA-bd_sf"/>
</dbReference>
<dbReference type="Pfam" id="PF21981">
    <property type="entry name" value="RecX_HTH3"/>
    <property type="match status" value="1"/>
</dbReference>
<reference evidence="9 10" key="2">
    <citation type="journal article" date="2022" name="Mar. Drugs">
        <title>Bioassay-Guided Fractionation Leads to the Detection of Cholic Acid Generated by the Rare Thalassomonas sp.</title>
        <authorList>
            <person name="Pheiffer F."/>
            <person name="Schneider Y.K."/>
            <person name="Hansen E.H."/>
            <person name="Andersen J.H."/>
            <person name="Isaksson J."/>
            <person name="Busche T."/>
            <person name="R C."/>
            <person name="Kalinowski J."/>
            <person name="Zyl L.V."/>
            <person name="Trindade M."/>
        </authorList>
    </citation>
    <scope>NUCLEOTIDE SEQUENCE [LARGE SCALE GENOMIC DNA]</scope>
    <source>
        <strain evidence="9 10">A5K-106</strain>
    </source>
</reference>
<dbReference type="InterPro" id="IPR053926">
    <property type="entry name" value="RecX_HTH_1st"/>
</dbReference>
<evidence type="ECO:0000256" key="1">
    <source>
        <dbReference type="ARBA" id="ARBA00004496"/>
    </source>
</evidence>
<comment type="similarity">
    <text evidence="2 5">Belongs to the RecX family.</text>
</comment>
<evidence type="ECO:0000256" key="5">
    <source>
        <dbReference type="HAMAP-Rule" id="MF_01114"/>
    </source>
</evidence>
<evidence type="ECO:0000259" key="8">
    <source>
        <dbReference type="Pfam" id="PF21982"/>
    </source>
</evidence>
<dbReference type="PANTHER" id="PTHR33602:SF1">
    <property type="entry name" value="REGULATORY PROTEIN RECX FAMILY PROTEIN"/>
    <property type="match status" value="1"/>
</dbReference>
<protein>
    <recommendedName>
        <fullName evidence="3 5">Regulatory protein RecX</fullName>
    </recommendedName>
</protein>
<keyword evidence="4 5" id="KW-0963">Cytoplasm</keyword>
<comment type="function">
    <text evidence="5">Modulates RecA activity.</text>
</comment>
<dbReference type="InterPro" id="IPR003783">
    <property type="entry name" value="Regulatory_RecX"/>
</dbReference>
<dbReference type="HAMAP" id="MF_01114">
    <property type="entry name" value="RecX"/>
    <property type="match status" value="1"/>
</dbReference>
<name>A0AAE9YR95_9GAMM</name>
<gene>
    <name evidence="5" type="primary">recX</name>
    <name evidence="9" type="ORF">SG35_023040</name>
</gene>
<dbReference type="EMBL" id="CP059735">
    <property type="protein sequence ID" value="WDD98126.1"/>
    <property type="molecule type" value="Genomic_DNA"/>
</dbReference>
<evidence type="ECO:0000313" key="9">
    <source>
        <dbReference type="EMBL" id="WDD98126.1"/>
    </source>
</evidence>
<dbReference type="Proteomes" id="UP000032568">
    <property type="component" value="Chromosome"/>
</dbReference>
<proteinExistence type="inferred from homology"/>
<dbReference type="RefSeq" id="WP_044830471.1">
    <property type="nucleotide sequence ID" value="NZ_CP059735.1"/>
</dbReference>
<feature type="domain" description="RecX second three-helical" evidence="6">
    <location>
        <begin position="51"/>
        <end position="89"/>
    </location>
</feature>
<dbReference type="InterPro" id="IPR053924">
    <property type="entry name" value="RecX_HTH_2nd"/>
</dbReference>
<dbReference type="GO" id="GO:0005737">
    <property type="term" value="C:cytoplasm"/>
    <property type="evidence" value="ECO:0007669"/>
    <property type="project" value="UniProtKB-SubCell"/>
</dbReference>
<keyword evidence="10" id="KW-1185">Reference proteome</keyword>
<evidence type="ECO:0000313" key="10">
    <source>
        <dbReference type="Proteomes" id="UP000032568"/>
    </source>
</evidence>
<accession>A0AAE9YR95</accession>
<dbReference type="GO" id="GO:0006282">
    <property type="term" value="P:regulation of DNA repair"/>
    <property type="evidence" value="ECO:0007669"/>
    <property type="project" value="UniProtKB-UniRule"/>
</dbReference>
<evidence type="ECO:0000259" key="7">
    <source>
        <dbReference type="Pfam" id="PF21981"/>
    </source>
</evidence>
<feature type="domain" description="RecX first three-helical" evidence="8">
    <location>
        <begin position="7"/>
        <end position="44"/>
    </location>
</feature>
<sequence length="145" mass="17139">MNKEILHSAVNFLARREHSEKELVNKLKAKDYAPDEIDVVIEHLIAKDYLSDQRFADSVFRYRLSRGFGWRYIQNELQQKGVSAALIKALGQEQDTDWYHQAELAYNKRFALKEIKDQKDKAKRIRFLQYRGFSIDEIMAVLQTD</sequence>
<dbReference type="Pfam" id="PF21982">
    <property type="entry name" value="RecX_HTH1"/>
    <property type="match status" value="1"/>
</dbReference>
<comment type="subcellular location">
    <subcellularLocation>
        <location evidence="1 5">Cytoplasm</location>
    </subcellularLocation>
</comment>
<dbReference type="InterPro" id="IPR053925">
    <property type="entry name" value="RecX_HTH_3rd"/>
</dbReference>
<evidence type="ECO:0000256" key="3">
    <source>
        <dbReference type="ARBA" id="ARBA00018111"/>
    </source>
</evidence>
<evidence type="ECO:0000256" key="4">
    <source>
        <dbReference type="ARBA" id="ARBA00022490"/>
    </source>
</evidence>
<dbReference type="KEGG" id="tact:SG35_023040"/>
<dbReference type="Pfam" id="PF02631">
    <property type="entry name" value="RecX_HTH2"/>
    <property type="match status" value="1"/>
</dbReference>
<organism evidence="9 10">
    <name type="scientific">Thalassomonas actiniarum</name>
    <dbReference type="NCBI Taxonomy" id="485447"/>
    <lineage>
        <taxon>Bacteria</taxon>
        <taxon>Pseudomonadati</taxon>
        <taxon>Pseudomonadota</taxon>
        <taxon>Gammaproteobacteria</taxon>
        <taxon>Alteromonadales</taxon>
        <taxon>Colwelliaceae</taxon>
        <taxon>Thalassomonas</taxon>
    </lineage>
</organism>
<evidence type="ECO:0000259" key="6">
    <source>
        <dbReference type="Pfam" id="PF02631"/>
    </source>
</evidence>
<evidence type="ECO:0000256" key="2">
    <source>
        <dbReference type="ARBA" id="ARBA00009695"/>
    </source>
</evidence>